<gene>
    <name evidence="1" type="ORF">J2X09_001766</name>
</gene>
<organism evidence="1 2">
    <name type="scientific">Hydrogenophaga laconesensis</name>
    <dbReference type="NCBI Taxonomy" id="1805971"/>
    <lineage>
        <taxon>Bacteria</taxon>
        <taxon>Pseudomonadati</taxon>
        <taxon>Pseudomonadota</taxon>
        <taxon>Betaproteobacteria</taxon>
        <taxon>Burkholderiales</taxon>
        <taxon>Comamonadaceae</taxon>
        <taxon>Hydrogenophaga</taxon>
    </lineage>
</organism>
<dbReference type="Proteomes" id="UP001265550">
    <property type="component" value="Unassembled WGS sequence"/>
</dbReference>
<keyword evidence="2" id="KW-1185">Reference proteome</keyword>
<accession>A0ABU1V9N5</accession>
<protein>
    <submittedName>
        <fullName evidence="1">Uncharacterized protein</fullName>
    </submittedName>
</protein>
<sequence>MSIFHPSSPSWEQVKGHPSIRARLQEGAWRQEHDADVVLHSMALPFYPGHRLIMATCHHWKPQSTALYWLVGADTTYRLNGVSSPIHEANAKVGQRITEDTALAYVTFFCFFVRGNEGPFAVVGSLDDPYLPPALRHARDPYDETTEERRLLALRYQSPRYHGINDDGQILYSALIFYSNAMFVADFLIHPNGMVDMREDTPVIADLSCRVDAPLTLSTEFQP</sequence>
<name>A0ABU1V9N5_9BURK</name>
<dbReference type="RefSeq" id="WP_204733251.1">
    <property type="nucleotide sequence ID" value="NZ_JAVDWE010000004.1"/>
</dbReference>
<proteinExistence type="predicted"/>
<evidence type="ECO:0000313" key="1">
    <source>
        <dbReference type="EMBL" id="MDR7094028.1"/>
    </source>
</evidence>
<comment type="caution">
    <text evidence="1">The sequence shown here is derived from an EMBL/GenBank/DDBJ whole genome shotgun (WGS) entry which is preliminary data.</text>
</comment>
<dbReference type="EMBL" id="JAVDWE010000004">
    <property type="protein sequence ID" value="MDR7094028.1"/>
    <property type="molecule type" value="Genomic_DNA"/>
</dbReference>
<evidence type="ECO:0000313" key="2">
    <source>
        <dbReference type="Proteomes" id="UP001265550"/>
    </source>
</evidence>
<reference evidence="1 2" key="1">
    <citation type="submission" date="2023-07" db="EMBL/GenBank/DDBJ databases">
        <title>Sorghum-associated microbial communities from plants grown in Nebraska, USA.</title>
        <authorList>
            <person name="Schachtman D."/>
        </authorList>
    </citation>
    <scope>NUCLEOTIDE SEQUENCE [LARGE SCALE GENOMIC DNA]</scope>
    <source>
        <strain evidence="1 2">BE240</strain>
    </source>
</reference>